<evidence type="ECO:0000313" key="3">
    <source>
        <dbReference type="WBParaSite" id="PSU_v2.g13970.t1"/>
    </source>
</evidence>
<organism evidence="2 3">
    <name type="scientific">Panagrolaimus superbus</name>
    <dbReference type="NCBI Taxonomy" id="310955"/>
    <lineage>
        <taxon>Eukaryota</taxon>
        <taxon>Metazoa</taxon>
        <taxon>Ecdysozoa</taxon>
        <taxon>Nematoda</taxon>
        <taxon>Chromadorea</taxon>
        <taxon>Rhabditida</taxon>
        <taxon>Tylenchina</taxon>
        <taxon>Panagrolaimomorpha</taxon>
        <taxon>Panagrolaimoidea</taxon>
        <taxon>Panagrolaimidae</taxon>
        <taxon>Panagrolaimus</taxon>
    </lineage>
</organism>
<name>A0A914Y5B9_9BILA</name>
<reference evidence="3" key="1">
    <citation type="submission" date="2022-11" db="UniProtKB">
        <authorList>
            <consortium name="WormBaseParasite"/>
        </authorList>
    </citation>
    <scope>IDENTIFICATION</scope>
</reference>
<dbReference type="WBParaSite" id="PSU_v2.g13970.t1">
    <property type="protein sequence ID" value="PSU_v2.g13970.t1"/>
    <property type="gene ID" value="PSU_v2.g13970"/>
</dbReference>
<proteinExistence type="predicted"/>
<feature type="region of interest" description="Disordered" evidence="1">
    <location>
        <begin position="29"/>
        <end position="54"/>
    </location>
</feature>
<evidence type="ECO:0000313" key="2">
    <source>
        <dbReference type="Proteomes" id="UP000887577"/>
    </source>
</evidence>
<dbReference type="AlphaFoldDB" id="A0A914Y5B9"/>
<dbReference type="Proteomes" id="UP000887577">
    <property type="component" value="Unplaced"/>
</dbReference>
<evidence type="ECO:0000256" key="1">
    <source>
        <dbReference type="SAM" id="MobiDB-lite"/>
    </source>
</evidence>
<keyword evidence="2" id="KW-1185">Reference proteome</keyword>
<sequence length="138" mass="15054">MDETTLAELKDIKALLSGTKSEIQICQETQTMPPPSPQTPNLLGQPSPFMYSSTKDAHDQFFNSRPVGVFDAALNGGIPRKDVSKNSSQQTIDEHYASAAIATDPQCTNAFELQQELNESIPNIDLTSMNMHGKADVN</sequence>
<accession>A0A914Y5B9</accession>
<protein>
    <submittedName>
        <fullName evidence="3">Uncharacterized protein</fullName>
    </submittedName>
</protein>